<dbReference type="Gene3D" id="3.50.50.60">
    <property type="entry name" value="FAD/NAD(P)-binding domain"/>
    <property type="match status" value="1"/>
</dbReference>
<protein>
    <submittedName>
        <fullName evidence="3">FAD-dependent oxidoreductase</fullName>
    </submittedName>
</protein>
<organism evidence="3 4">
    <name type="scientific">Paenibacillus oenotherae</name>
    <dbReference type="NCBI Taxonomy" id="1435645"/>
    <lineage>
        <taxon>Bacteria</taxon>
        <taxon>Bacillati</taxon>
        <taxon>Bacillota</taxon>
        <taxon>Bacilli</taxon>
        <taxon>Bacillales</taxon>
        <taxon>Paenibacillaceae</taxon>
        <taxon>Paenibacillus</taxon>
    </lineage>
</organism>
<gene>
    <name evidence="3" type="ORF">K0T92_04205</name>
</gene>
<dbReference type="EMBL" id="JAHZIJ010000001">
    <property type="protein sequence ID" value="MBW7473935.1"/>
    <property type="molecule type" value="Genomic_DNA"/>
</dbReference>
<name>A0ABS7D1W8_9BACL</name>
<dbReference type="Gene3D" id="3.90.660.50">
    <property type="match status" value="1"/>
</dbReference>
<proteinExistence type="inferred from homology"/>
<feature type="domain" description="Amine oxidase" evidence="2">
    <location>
        <begin position="18"/>
        <end position="423"/>
    </location>
</feature>
<dbReference type="PRINTS" id="PR00469">
    <property type="entry name" value="PNDRDTASEII"/>
</dbReference>
<comment type="similarity">
    <text evidence="1">Belongs to the carotenoid/retinoid oxidoreductase family. CrtN subfamily.</text>
</comment>
<evidence type="ECO:0000313" key="3">
    <source>
        <dbReference type="EMBL" id="MBW7473935.1"/>
    </source>
</evidence>
<dbReference type="PANTHER" id="PTHR43734:SF1">
    <property type="entry name" value="PHYTOENE DESATURASE"/>
    <property type="match status" value="1"/>
</dbReference>
<evidence type="ECO:0000313" key="4">
    <source>
        <dbReference type="Proteomes" id="UP000812277"/>
    </source>
</evidence>
<dbReference type="SUPFAM" id="SSF51905">
    <property type="entry name" value="FAD/NAD(P)-binding domain"/>
    <property type="match status" value="1"/>
</dbReference>
<dbReference type="Pfam" id="PF01593">
    <property type="entry name" value="Amino_oxidase"/>
    <property type="match status" value="1"/>
</dbReference>
<sequence>MMNGDATKWDVVIIGAGIAGLTASIYTARAGRKVLLLERSAEPGGRAATTDMAGARVNLGPHALYKSACGILEEVGVTPKGAMPKLSSLLVYRNKKGEDVALPVLQLLLGSFLNWSEKIQLLRFYSRMRKADTGALQSVSLQQYLDNHIPSPRVRNAVLALVRTATYCNAPDILSAGAALGQLQRGQVLYLDGGWGTLVDQLQKQALATGVTIRYHSAVRDVTGSQPEMKVALKDGTMLNTHNVLSTIGPKETLALLNPALQPEEAAMFERTVPTQAACLDLVMDNMPRPKTTFAIGADYPWYFSNHSAVAKFTEHPDHSVVHVMKYLRPGDASNASQDERELEGFLDLIQSGWREHVIKRRFLPHMLVAHDVVAAVRGGYSGRPGPVVKGRAGLYVAGDWVGDEGMLLNASLASAKSAALCILSASECI</sequence>
<dbReference type="RefSeq" id="WP_219871115.1">
    <property type="nucleotide sequence ID" value="NZ_JAHZIJ010000001.1"/>
</dbReference>
<reference evidence="3 4" key="1">
    <citation type="submission" date="2021-07" db="EMBL/GenBank/DDBJ databases">
        <title>Paenibacillus radiodurans sp. nov., isolated from the southeastern edge of Tengger Desert.</title>
        <authorList>
            <person name="Zhang G."/>
        </authorList>
    </citation>
    <scope>NUCLEOTIDE SEQUENCE [LARGE SCALE GENOMIC DNA]</scope>
    <source>
        <strain evidence="3 4">DT7-4</strain>
    </source>
</reference>
<dbReference type="Proteomes" id="UP000812277">
    <property type="component" value="Unassembled WGS sequence"/>
</dbReference>
<dbReference type="InterPro" id="IPR036188">
    <property type="entry name" value="FAD/NAD-bd_sf"/>
</dbReference>
<evidence type="ECO:0000259" key="2">
    <source>
        <dbReference type="Pfam" id="PF01593"/>
    </source>
</evidence>
<evidence type="ECO:0000256" key="1">
    <source>
        <dbReference type="ARBA" id="ARBA00038322"/>
    </source>
</evidence>
<accession>A0ABS7D1W8</accession>
<keyword evidence="4" id="KW-1185">Reference proteome</keyword>
<comment type="caution">
    <text evidence="3">The sequence shown here is derived from an EMBL/GenBank/DDBJ whole genome shotgun (WGS) entry which is preliminary data.</text>
</comment>
<dbReference type="PANTHER" id="PTHR43734">
    <property type="entry name" value="PHYTOENE DESATURASE"/>
    <property type="match status" value="1"/>
</dbReference>
<dbReference type="InterPro" id="IPR002937">
    <property type="entry name" value="Amino_oxidase"/>
</dbReference>